<dbReference type="EMBL" id="JAUSRF010000002">
    <property type="protein sequence ID" value="MDP9836116.1"/>
    <property type="molecule type" value="Genomic_DNA"/>
</dbReference>
<dbReference type="PANTHER" id="PTHR34610">
    <property type="entry name" value="SSL7007 PROTEIN"/>
    <property type="match status" value="1"/>
</dbReference>
<evidence type="ECO:0000313" key="3">
    <source>
        <dbReference type="Proteomes" id="UP001241472"/>
    </source>
</evidence>
<dbReference type="CDD" id="cd09854">
    <property type="entry name" value="PIN_VapC-like"/>
    <property type="match status" value="1"/>
</dbReference>
<name>A0ABT9PNR8_9HYPH</name>
<dbReference type="PANTHER" id="PTHR34610:SF3">
    <property type="entry name" value="SSL7007 PROTEIN"/>
    <property type="match status" value="1"/>
</dbReference>
<accession>A0ABT9PNR8</accession>
<gene>
    <name evidence="2" type="ORF">J2T09_000858</name>
</gene>
<keyword evidence="3" id="KW-1185">Reference proteome</keyword>
<comment type="caution">
    <text evidence="2">The sequence shown here is derived from an EMBL/GenBank/DDBJ whole genome shotgun (WGS) entry which is preliminary data.</text>
</comment>
<dbReference type="Proteomes" id="UP001241472">
    <property type="component" value="Unassembled WGS sequence"/>
</dbReference>
<proteinExistence type="predicted"/>
<dbReference type="InterPro" id="IPR002716">
    <property type="entry name" value="PIN_dom"/>
</dbReference>
<dbReference type="InterPro" id="IPR002850">
    <property type="entry name" value="PIN_toxin-like"/>
</dbReference>
<sequence>MIVVDANVLLSAMRSSQGASHLLLREMLAGKIPFAVSPPVAFEYEDLLKRDGIFGDEPWITPDEIDTVLDALFSQAHLVSPWFRFRPFLSDPKDDIYIECALTAGATFIVTHDRHFRHPSVSAFGISVPTPADFLAEFKRRR</sequence>
<organism evidence="2 3">
    <name type="scientific">Neorhizobium huautlense</name>
    <dbReference type="NCBI Taxonomy" id="67774"/>
    <lineage>
        <taxon>Bacteria</taxon>
        <taxon>Pseudomonadati</taxon>
        <taxon>Pseudomonadota</taxon>
        <taxon>Alphaproteobacteria</taxon>
        <taxon>Hyphomicrobiales</taxon>
        <taxon>Rhizobiaceae</taxon>
        <taxon>Rhizobium/Agrobacterium group</taxon>
        <taxon>Neorhizobium</taxon>
    </lineage>
</organism>
<dbReference type="RefSeq" id="WP_306831428.1">
    <property type="nucleotide sequence ID" value="NZ_JAUSRF010000002.1"/>
</dbReference>
<protein>
    <submittedName>
        <fullName evidence="2">Nucleic acid-binding protein</fullName>
    </submittedName>
</protein>
<evidence type="ECO:0000259" key="1">
    <source>
        <dbReference type="Pfam" id="PF13470"/>
    </source>
</evidence>
<reference evidence="2 3" key="1">
    <citation type="submission" date="2023-07" db="EMBL/GenBank/DDBJ databases">
        <title>Sorghum-associated microbial communities from plants grown in Nebraska, USA.</title>
        <authorList>
            <person name="Schachtman D."/>
        </authorList>
    </citation>
    <scope>NUCLEOTIDE SEQUENCE [LARGE SCALE GENOMIC DNA]</scope>
    <source>
        <strain evidence="2 3">DS1307</strain>
    </source>
</reference>
<dbReference type="SUPFAM" id="SSF88723">
    <property type="entry name" value="PIN domain-like"/>
    <property type="match status" value="1"/>
</dbReference>
<dbReference type="Pfam" id="PF13470">
    <property type="entry name" value="PIN_3"/>
    <property type="match status" value="1"/>
</dbReference>
<dbReference type="InterPro" id="IPR029060">
    <property type="entry name" value="PIN-like_dom_sf"/>
</dbReference>
<feature type="domain" description="PIN" evidence="1">
    <location>
        <begin position="2"/>
        <end position="115"/>
    </location>
</feature>
<evidence type="ECO:0000313" key="2">
    <source>
        <dbReference type="EMBL" id="MDP9836116.1"/>
    </source>
</evidence>